<dbReference type="EnsemblMetazoa" id="MESCA009354-RA">
    <property type="protein sequence ID" value="MESCA009354-PA"/>
    <property type="gene ID" value="MESCA009354"/>
</dbReference>
<accession>T1GZQ0</accession>
<dbReference type="Gene3D" id="2.10.25.10">
    <property type="entry name" value="Laminin"/>
    <property type="match status" value="1"/>
</dbReference>
<dbReference type="InterPro" id="IPR000742">
    <property type="entry name" value="EGF"/>
</dbReference>
<dbReference type="Pfam" id="PF23106">
    <property type="entry name" value="EGF_Teneurin"/>
    <property type="match status" value="1"/>
</dbReference>
<evidence type="ECO:0000313" key="2">
    <source>
        <dbReference type="EnsemblMetazoa" id="MESCA009354-PA"/>
    </source>
</evidence>
<proteinExistence type="predicted"/>
<keyword evidence="3" id="KW-1185">Reference proteome</keyword>
<sequence>MYKKDFSIRKVPEIVAESGSALLHFFSDDAYNMSGFNISYKVNGCPTNDSRVECSGFGACMDDGTCSCENLYTGEACNIALCPNNCS</sequence>
<evidence type="ECO:0000259" key="1">
    <source>
        <dbReference type="PROSITE" id="PS00022"/>
    </source>
</evidence>
<reference evidence="2" key="2">
    <citation type="submission" date="2015-06" db="UniProtKB">
        <authorList>
            <consortium name="EnsemblMetazoa"/>
        </authorList>
    </citation>
    <scope>IDENTIFICATION</scope>
</reference>
<dbReference type="HOGENOM" id="CLU_2489739_0_0_1"/>
<dbReference type="Proteomes" id="UP000015102">
    <property type="component" value="Unassembled WGS sequence"/>
</dbReference>
<organism evidence="2 3">
    <name type="scientific">Megaselia scalaris</name>
    <name type="common">Humpbacked fly</name>
    <name type="synonym">Phora scalaris</name>
    <dbReference type="NCBI Taxonomy" id="36166"/>
    <lineage>
        <taxon>Eukaryota</taxon>
        <taxon>Metazoa</taxon>
        <taxon>Ecdysozoa</taxon>
        <taxon>Arthropoda</taxon>
        <taxon>Hexapoda</taxon>
        <taxon>Insecta</taxon>
        <taxon>Pterygota</taxon>
        <taxon>Neoptera</taxon>
        <taxon>Endopterygota</taxon>
        <taxon>Diptera</taxon>
        <taxon>Brachycera</taxon>
        <taxon>Muscomorpha</taxon>
        <taxon>Platypezoidea</taxon>
        <taxon>Phoridae</taxon>
        <taxon>Megaseliini</taxon>
        <taxon>Megaselia</taxon>
    </lineage>
</organism>
<dbReference type="STRING" id="36166.T1GZQ0"/>
<dbReference type="EMBL" id="CAQQ02380279">
    <property type="status" value="NOT_ANNOTATED_CDS"/>
    <property type="molecule type" value="Genomic_DNA"/>
</dbReference>
<protein>
    <recommendedName>
        <fullName evidence="1">EGF-like domain-containing protein</fullName>
    </recommendedName>
</protein>
<name>T1GZQ0_MEGSC</name>
<dbReference type="AlphaFoldDB" id="T1GZQ0"/>
<dbReference type="PROSITE" id="PS00022">
    <property type="entry name" value="EGF_1"/>
    <property type="match status" value="1"/>
</dbReference>
<feature type="domain" description="EGF-like" evidence="1">
    <location>
        <begin position="66"/>
        <end position="77"/>
    </location>
</feature>
<evidence type="ECO:0000313" key="3">
    <source>
        <dbReference type="Proteomes" id="UP000015102"/>
    </source>
</evidence>
<reference evidence="3" key="1">
    <citation type="submission" date="2013-02" db="EMBL/GenBank/DDBJ databases">
        <authorList>
            <person name="Hughes D."/>
        </authorList>
    </citation>
    <scope>NUCLEOTIDE SEQUENCE</scope>
    <source>
        <strain>Durham</strain>
        <strain evidence="3">NC isolate 2 -- Noor lab</strain>
    </source>
</reference>